<evidence type="ECO:0000256" key="2">
    <source>
        <dbReference type="SAM" id="SignalP"/>
    </source>
</evidence>
<keyword evidence="1" id="KW-0175">Coiled coil</keyword>
<gene>
    <name evidence="3" type="ORF">SAMN05428998_101605</name>
</gene>
<reference evidence="3 4" key="1">
    <citation type="submission" date="2017-04" db="EMBL/GenBank/DDBJ databases">
        <authorList>
            <person name="Afonso C.L."/>
            <person name="Miller P.J."/>
            <person name="Scott M.A."/>
            <person name="Spackman E."/>
            <person name="Goraichik I."/>
            <person name="Dimitrov K.M."/>
            <person name="Suarez D.L."/>
            <person name="Swayne D.E."/>
        </authorList>
    </citation>
    <scope>NUCLEOTIDE SEQUENCE [LARGE SCALE GENOMIC DNA]</scope>
    <source>
        <strain evidence="3 4">USBA 355</strain>
    </source>
</reference>
<feature type="coiled-coil region" evidence="1">
    <location>
        <begin position="67"/>
        <end position="94"/>
    </location>
</feature>
<dbReference type="PROSITE" id="PS51257">
    <property type="entry name" value="PROKAR_LIPOPROTEIN"/>
    <property type="match status" value="1"/>
</dbReference>
<organism evidence="3 4">
    <name type="scientific">Tistlia consotensis USBA 355</name>
    <dbReference type="NCBI Taxonomy" id="560819"/>
    <lineage>
        <taxon>Bacteria</taxon>
        <taxon>Pseudomonadati</taxon>
        <taxon>Pseudomonadota</taxon>
        <taxon>Alphaproteobacteria</taxon>
        <taxon>Rhodospirillales</taxon>
        <taxon>Rhodovibrionaceae</taxon>
        <taxon>Tistlia</taxon>
    </lineage>
</organism>
<proteinExistence type="predicted"/>
<evidence type="ECO:0000313" key="3">
    <source>
        <dbReference type="EMBL" id="SME93754.1"/>
    </source>
</evidence>
<keyword evidence="2" id="KW-0732">Signal</keyword>
<sequence>MTGLSRVLAFGMLLALCACSFSDEAMMPSLFGSGSVGDSGLALGTSTFVPPGVTPGRSTGTAVGDRVDELRDQLKTLQSQIIDENNKLQTLRQTSRQGAAAYHELKGRMNARLTVGTTPGNPELVKDWRQAQKELSQVDSSINSMNALSNEVDGSATLGAYLLQAIPATLRISGAVDEDHRQLAVLEDETNQTVVLVDRLQSELSEDVARQSAYLSTERANLTATSVAIKNGEYVGVSLANRAYGVPPPPPPQGAAPLVGRVRPLVVIRFDRQNVDYEPALFSAVSAALERKPNAGFDLVAVAPGSGPAGEVNLAAQTTRQNAEKVLRSLTNMGLPADRVSLSSVTNPSATVGEVHVYVR</sequence>
<dbReference type="RefSeq" id="WP_089229536.1">
    <property type="nucleotide sequence ID" value="NZ_FWZX01000001.1"/>
</dbReference>
<accession>A0A1Y6BA60</accession>
<dbReference type="EMBL" id="FWZX01000001">
    <property type="protein sequence ID" value="SME93754.1"/>
    <property type="molecule type" value="Genomic_DNA"/>
</dbReference>
<dbReference type="AlphaFoldDB" id="A0A1Y6BA60"/>
<evidence type="ECO:0000256" key="1">
    <source>
        <dbReference type="SAM" id="Coils"/>
    </source>
</evidence>
<dbReference type="Proteomes" id="UP000192917">
    <property type="component" value="Unassembled WGS sequence"/>
</dbReference>
<evidence type="ECO:0000313" key="4">
    <source>
        <dbReference type="Proteomes" id="UP000192917"/>
    </source>
</evidence>
<name>A0A1Y6BA60_9PROT</name>
<keyword evidence="4" id="KW-1185">Reference proteome</keyword>
<protein>
    <submittedName>
        <fullName evidence="3">Uncharacterized protein</fullName>
    </submittedName>
</protein>
<feature type="chain" id="PRO_5012079786" evidence="2">
    <location>
        <begin position="26"/>
        <end position="360"/>
    </location>
</feature>
<feature type="signal peptide" evidence="2">
    <location>
        <begin position="1"/>
        <end position="25"/>
    </location>
</feature>